<proteinExistence type="predicted"/>
<dbReference type="Proteomes" id="UP001558613">
    <property type="component" value="Unassembled WGS sequence"/>
</dbReference>
<name>A0ABR3M0J8_9TELE</name>
<sequence>MKFEVEYIQRLAVFPGEHHVRTLSLQLTDLLLLHIYDQRDPTRAEMTCLRFPKLTCFSAKNKRSSAYRCSGCER</sequence>
<reference evidence="1 2" key="1">
    <citation type="submission" date="2023-09" db="EMBL/GenBank/DDBJ databases">
        <authorList>
            <person name="Wang M."/>
        </authorList>
    </citation>
    <scope>NUCLEOTIDE SEQUENCE [LARGE SCALE GENOMIC DNA]</scope>
    <source>
        <strain evidence="1">GT-2023</strain>
        <tissue evidence="1">Liver</tissue>
    </source>
</reference>
<keyword evidence="2" id="KW-1185">Reference proteome</keyword>
<gene>
    <name evidence="1" type="ORF">QQF64_010656</name>
</gene>
<evidence type="ECO:0000313" key="1">
    <source>
        <dbReference type="EMBL" id="KAL1257412.1"/>
    </source>
</evidence>
<protein>
    <submittedName>
        <fullName evidence="1">Uncharacterized protein</fullName>
    </submittedName>
</protein>
<comment type="caution">
    <text evidence="1">The sequence shown here is derived from an EMBL/GenBank/DDBJ whole genome shotgun (WGS) entry which is preliminary data.</text>
</comment>
<dbReference type="EMBL" id="JAYMGO010000017">
    <property type="protein sequence ID" value="KAL1257412.1"/>
    <property type="molecule type" value="Genomic_DNA"/>
</dbReference>
<evidence type="ECO:0000313" key="2">
    <source>
        <dbReference type="Proteomes" id="UP001558613"/>
    </source>
</evidence>
<accession>A0ABR3M0J8</accession>
<organism evidence="1 2">
    <name type="scientific">Cirrhinus molitorella</name>
    <name type="common">mud carp</name>
    <dbReference type="NCBI Taxonomy" id="172907"/>
    <lineage>
        <taxon>Eukaryota</taxon>
        <taxon>Metazoa</taxon>
        <taxon>Chordata</taxon>
        <taxon>Craniata</taxon>
        <taxon>Vertebrata</taxon>
        <taxon>Euteleostomi</taxon>
        <taxon>Actinopterygii</taxon>
        <taxon>Neopterygii</taxon>
        <taxon>Teleostei</taxon>
        <taxon>Ostariophysi</taxon>
        <taxon>Cypriniformes</taxon>
        <taxon>Cyprinidae</taxon>
        <taxon>Labeoninae</taxon>
        <taxon>Labeonini</taxon>
        <taxon>Cirrhinus</taxon>
    </lineage>
</organism>